<dbReference type="Pfam" id="PF08447">
    <property type="entry name" value="PAS_3"/>
    <property type="match status" value="1"/>
</dbReference>
<proteinExistence type="predicted"/>
<dbReference type="PROSITE" id="PS50888">
    <property type="entry name" value="BHLH"/>
    <property type="match status" value="1"/>
</dbReference>
<dbReference type="SMART" id="SM00091">
    <property type="entry name" value="PAS"/>
    <property type="match status" value="1"/>
</dbReference>
<evidence type="ECO:0000256" key="5">
    <source>
        <dbReference type="ARBA" id="ARBA00023163"/>
    </source>
</evidence>
<keyword evidence="3" id="KW-0805">Transcription regulation</keyword>
<keyword evidence="4" id="KW-0238">DNA-binding</keyword>
<comment type="subcellular location">
    <subcellularLocation>
        <location evidence="1">Nucleus</location>
    </subcellularLocation>
</comment>
<dbReference type="InterPro" id="IPR013655">
    <property type="entry name" value="PAS_fold_3"/>
</dbReference>
<evidence type="ECO:0000256" key="7">
    <source>
        <dbReference type="SAM" id="MobiDB-lite"/>
    </source>
</evidence>
<dbReference type="AlphaFoldDB" id="A0ABD2LLE6"/>
<dbReference type="CDD" id="cd00130">
    <property type="entry name" value="PAS"/>
    <property type="match status" value="1"/>
</dbReference>
<feature type="compositionally biased region" description="Polar residues" evidence="7">
    <location>
        <begin position="40"/>
        <end position="55"/>
    </location>
</feature>
<name>A0ABD2LLE6_9BILA</name>
<feature type="compositionally biased region" description="Basic and acidic residues" evidence="7">
    <location>
        <begin position="548"/>
        <end position="560"/>
    </location>
</feature>
<comment type="caution">
    <text evidence="10">The sequence shown here is derived from an EMBL/GenBank/DDBJ whole genome shotgun (WGS) entry which is preliminary data.</text>
</comment>
<evidence type="ECO:0000313" key="11">
    <source>
        <dbReference type="Proteomes" id="UP001620626"/>
    </source>
</evidence>
<dbReference type="SUPFAM" id="SSF55785">
    <property type="entry name" value="PYP-like sensor domain (PAS domain)"/>
    <property type="match status" value="2"/>
</dbReference>
<feature type="domain" description="PAS" evidence="8">
    <location>
        <begin position="150"/>
        <end position="221"/>
    </location>
</feature>
<feature type="compositionally biased region" description="Pro residues" evidence="7">
    <location>
        <begin position="618"/>
        <end position="627"/>
    </location>
</feature>
<protein>
    <recommendedName>
        <fullName evidence="12">Aryl hydrocarbon receptor</fullName>
    </recommendedName>
</protein>
<keyword evidence="5" id="KW-0804">Transcription</keyword>
<sequence length="955" mass="105266">MYPGKRRQRNFKRIRTFHNSEFSTKCPRDIGPFGDLIHGHTNQQQSSANVLPSNPSKRHRERLNGELETVASLLPYEESVLQRLDKLSVLRLAVAFLQIKAHFQVCAQKASSSCDGCCAEHPLARLHGSPVERVPTLVNPQNGMVTLDYGEMRFTKLAQKALGAFLLALHLDGDIFYVSENIEAYLGFQQSDLLHQSLFELIHSEDRDELRTLLQNAMQFALGRERRREGDTFDGTTNSRMSFADWSFSVVLRFRCLLDYSCGFNRAEFRCRLISVHSHRVELSPFVPPSAQRMRNATTAQQTQQKEQNATEFGTENWAKCRKYALVATCTPFAPPPQLDPQLDDPILRSRHSLDFAFQNLDLRFRCILEMDESPAASFSSVSDPPKQTLYSFVHPDDLKNVAEAHETAIKYTSSNLLVYRLISKHTHLINYFQSAFKMFAKNGKPDRIEANHRMLTEIDGELLLEKRNSPKFKNFSFDDTLLLSPRNLHNQQQQIVAVGQQRSSLQQNDFIDTTDTEIIPTAAFSPNAHPKAIVATAKSKKGKKTGRREAHEREGKGTDGETIGTIGTGTNVASSAPSASALFPSSATVRLPASQFELFPSSSSSSSFLPHHHIPNELPPLPPAPLPSSAEVNNDCHLSSSSSSLSWPNAAQTLAPLSHGNGTPRLKRTQFTFERYYAETVDVSPYACYYYCPPSSSTSAGGVFPHNASPIVDFSSGIYPPSMATTDYWNSMLAMAANPTTGGGEGTDCFGGTAQQQQLVPLPPSPLISAVDPSAHFSLQFQQQFSPAWLNAAGSVFNFAAAASQFWPSSQQICANDFDHSLAMAYENGGQNETFAVADGGTAMDEMAKIGEMAMAQRRMQNEEGQRHGDGQMDDRQIANCGQRDEGSAKRPHGGAASAEREIAKNVGPPLPLIPAQQSTHGNGGFLHTPTNATTISNASGFRFLTEMAQTLFG</sequence>
<feature type="region of interest" description="Disordered" evidence="7">
    <location>
        <begin position="34"/>
        <end position="58"/>
    </location>
</feature>
<dbReference type="GO" id="GO:0010557">
    <property type="term" value="P:positive regulation of macromolecule biosynthetic process"/>
    <property type="evidence" value="ECO:0007669"/>
    <property type="project" value="UniProtKB-ARBA"/>
</dbReference>
<feature type="compositionally biased region" description="Low complexity" evidence="7">
    <location>
        <begin position="561"/>
        <end position="578"/>
    </location>
</feature>
<dbReference type="InterPro" id="IPR011598">
    <property type="entry name" value="bHLH_dom"/>
</dbReference>
<dbReference type="PANTHER" id="PTHR23043">
    <property type="entry name" value="HYPOXIA-INDUCIBLE FACTOR 1 ALPHA"/>
    <property type="match status" value="1"/>
</dbReference>
<dbReference type="GO" id="GO:0003677">
    <property type="term" value="F:DNA binding"/>
    <property type="evidence" value="ECO:0007669"/>
    <property type="project" value="UniProtKB-KW"/>
</dbReference>
<keyword evidence="6" id="KW-0539">Nucleus</keyword>
<dbReference type="InterPro" id="IPR013767">
    <property type="entry name" value="PAS_fold"/>
</dbReference>
<evidence type="ECO:0000259" key="9">
    <source>
        <dbReference type="PROSITE" id="PS50888"/>
    </source>
</evidence>
<evidence type="ECO:0000256" key="6">
    <source>
        <dbReference type="ARBA" id="ARBA00023242"/>
    </source>
</evidence>
<feature type="region of interest" description="Disordered" evidence="7">
    <location>
        <begin position="537"/>
        <end position="578"/>
    </location>
</feature>
<accession>A0ABD2LLE6</accession>
<reference evidence="10 11" key="1">
    <citation type="submission" date="2024-10" db="EMBL/GenBank/DDBJ databases">
        <authorList>
            <person name="Kim D."/>
        </authorList>
    </citation>
    <scope>NUCLEOTIDE SEQUENCE [LARGE SCALE GENOMIC DNA]</scope>
    <source>
        <strain evidence="10">BH-2024</strain>
    </source>
</reference>
<dbReference type="Gene3D" id="3.30.450.20">
    <property type="entry name" value="PAS domain"/>
    <property type="match status" value="2"/>
</dbReference>
<dbReference type="Proteomes" id="UP001620626">
    <property type="component" value="Unassembled WGS sequence"/>
</dbReference>
<dbReference type="NCBIfam" id="TIGR00229">
    <property type="entry name" value="sensory_box"/>
    <property type="match status" value="1"/>
</dbReference>
<keyword evidence="11" id="KW-1185">Reference proteome</keyword>
<dbReference type="CDD" id="cd19696">
    <property type="entry name" value="bHLH-PAS_AhR_like"/>
    <property type="match status" value="1"/>
</dbReference>
<evidence type="ECO:0000313" key="10">
    <source>
        <dbReference type="EMBL" id="KAL3116056.1"/>
    </source>
</evidence>
<dbReference type="InterPro" id="IPR035965">
    <property type="entry name" value="PAS-like_dom_sf"/>
</dbReference>
<dbReference type="InterPro" id="IPR000014">
    <property type="entry name" value="PAS"/>
</dbReference>
<dbReference type="GO" id="GO:0005634">
    <property type="term" value="C:nucleus"/>
    <property type="evidence" value="ECO:0007669"/>
    <property type="project" value="UniProtKB-SubCell"/>
</dbReference>
<dbReference type="EMBL" id="JBICBT010000362">
    <property type="protein sequence ID" value="KAL3116056.1"/>
    <property type="molecule type" value="Genomic_DNA"/>
</dbReference>
<gene>
    <name evidence="10" type="ORF">niasHT_007356</name>
</gene>
<dbReference type="PANTHER" id="PTHR23043:SF17">
    <property type="entry name" value="PROTEIN SIMILAR"/>
    <property type="match status" value="1"/>
</dbReference>
<dbReference type="PROSITE" id="PS50112">
    <property type="entry name" value="PAS"/>
    <property type="match status" value="1"/>
</dbReference>
<evidence type="ECO:0008006" key="12">
    <source>
        <dbReference type="Google" id="ProtNLM"/>
    </source>
</evidence>
<feature type="region of interest" description="Disordered" evidence="7">
    <location>
        <begin position="610"/>
        <end position="638"/>
    </location>
</feature>
<dbReference type="Pfam" id="PF00989">
    <property type="entry name" value="PAS"/>
    <property type="match status" value="1"/>
</dbReference>
<organism evidence="10 11">
    <name type="scientific">Heterodera trifolii</name>
    <dbReference type="NCBI Taxonomy" id="157864"/>
    <lineage>
        <taxon>Eukaryota</taxon>
        <taxon>Metazoa</taxon>
        <taxon>Ecdysozoa</taxon>
        <taxon>Nematoda</taxon>
        <taxon>Chromadorea</taxon>
        <taxon>Rhabditida</taxon>
        <taxon>Tylenchina</taxon>
        <taxon>Tylenchomorpha</taxon>
        <taxon>Tylenchoidea</taxon>
        <taxon>Heteroderidae</taxon>
        <taxon>Heteroderinae</taxon>
        <taxon>Heterodera</taxon>
    </lineage>
</organism>
<feature type="domain" description="BHLH" evidence="9">
    <location>
        <begin position="47"/>
        <end position="100"/>
    </location>
</feature>
<dbReference type="Gene3D" id="4.10.280.10">
    <property type="entry name" value="Helix-loop-helix DNA-binding domain"/>
    <property type="match status" value="1"/>
</dbReference>
<feature type="region of interest" description="Disordered" evidence="7">
    <location>
        <begin position="908"/>
        <end position="927"/>
    </location>
</feature>
<evidence type="ECO:0000256" key="3">
    <source>
        <dbReference type="ARBA" id="ARBA00023015"/>
    </source>
</evidence>
<keyword evidence="2" id="KW-0677">Repeat</keyword>
<evidence type="ECO:0000259" key="8">
    <source>
        <dbReference type="PROSITE" id="PS50112"/>
    </source>
</evidence>
<evidence type="ECO:0000256" key="2">
    <source>
        <dbReference type="ARBA" id="ARBA00022737"/>
    </source>
</evidence>
<evidence type="ECO:0000256" key="1">
    <source>
        <dbReference type="ARBA" id="ARBA00004123"/>
    </source>
</evidence>
<evidence type="ECO:0000256" key="4">
    <source>
        <dbReference type="ARBA" id="ARBA00023125"/>
    </source>
</evidence>
<dbReference type="InterPro" id="IPR036638">
    <property type="entry name" value="HLH_DNA-bd_sf"/>
</dbReference>